<dbReference type="PATRIC" id="fig|1229493.5.peg.909"/>
<sequence>MKPEEALRLMIKLYSPYSPYSTNDDFPQYLIGTAYDKFGCLLALNNTINNFNAEHALAVGANFWKLIENDADFVQRHHKQLGELLNAAKCLDTWNDLDLTCDQYKANLTFNLALAIHLPIYDDGDFLADLMEREPRYGPFLIFENAVSKRWYLVLIILMVRANHYYSLTNFDDIPSEYTLPKDIADEVRVVANAIAPEIGRVVGIFIDRTIGSDTELYRLDRRCTNLTLRARNIRTETSLQNNFPNFHLIADASNSLVARVKHYQQEFRFRVFEVLLGAVTSKAENGTGYKENIAIEVGHNFAKKHHDYAKLTKLFSGRQRSTAAERTIVLSYLIANYCTNEISIEWFKGCARCGNELLIFSEFDLQQVYELLSAADVQIKRVVFVCPDNDSWYVVNDASELRGISRYCIPMSSQEAKELAAALDAHLTSTNLEQLKMWRVREINDSYTLGIPVFGDETLAQLLGYQEMCPYFIGKFNSILNH</sequence>
<dbReference type="EMBL" id="JPRD01000015">
    <property type="protein sequence ID" value="KIF53096.1"/>
    <property type="molecule type" value="Genomic_DNA"/>
</dbReference>
<reference evidence="1 2" key="1">
    <citation type="submission" date="2014-07" db="EMBL/GenBank/DDBJ databases">
        <title>Unique and conserved regions in Vibrio harveyi and related species in comparison with the shrimp pathogen Vibrio harveyi CAIM 1792.</title>
        <authorList>
            <person name="Espinoza-Valles I."/>
            <person name="Vora G."/>
            <person name="Leekitcharoenphon P."/>
            <person name="Ussery D."/>
            <person name="Hoj L."/>
            <person name="Gomez-Gil B."/>
        </authorList>
    </citation>
    <scope>NUCLEOTIDE SEQUENCE [LARGE SCALE GENOMIC DNA]</scope>
    <source>
        <strain evidence="2">CAIM 1854 / LMG 25443</strain>
    </source>
</reference>
<dbReference type="Proteomes" id="UP000031586">
    <property type="component" value="Unassembled WGS sequence"/>
</dbReference>
<comment type="caution">
    <text evidence="1">The sequence shown here is derived from an EMBL/GenBank/DDBJ whole genome shotgun (WGS) entry which is preliminary data.</text>
</comment>
<evidence type="ECO:0000313" key="2">
    <source>
        <dbReference type="Proteomes" id="UP000031586"/>
    </source>
</evidence>
<protein>
    <submittedName>
        <fullName evidence="1">Uncharacterized protein</fullName>
    </submittedName>
</protein>
<accession>A0A0C1ZIP3</accession>
<name>A0A0C1ZIP3_9VIBR</name>
<gene>
    <name evidence="1" type="ORF">H735_09125</name>
</gene>
<dbReference type="AlphaFoldDB" id="A0A0C1ZIP3"/>
<organism evidence="1 2">
    <name type="scientific">Vibrio owensii CAIM 1854 = LMG 25443</name>
    <dbReference type="NCBI Taxonomy" id="1229493"/>
    <lineage>
        <taxon>Bacteria</taxon>
        <taxon>Pseudomonadati</taxon>
        <taxon>Pseudomonadota</taxon>
        <taxon>Gammaproteobacteria</taxon>
        <taxon>Vibrionales</taxon>
        <taxon>Vibrionaceae</taxon>
        <taxon>Vibrio</taxon>
    </lineage>
</organism>
<proteinExistence type="predicted"/>
<dbReference type="RefSeq" id="WP_020194268.1">
    <property type="nucleotide sequence ID" value="NZ_BAOH01000005.1"/>
</dbReference>
<evidence type="ECO:0000313" key="1">
    <source>
        <dbReference type="EMBL" id="KIF53096.1"/>
    </source>
</evidence>